<name>A0AA38HF13_9TREE</name>
<evidence type="ECO:0000256" key="11">
    <source>
        <dbReference type="SAM" id="MobiDB-lite"/>
    </source>
</evidence>
<organism evidence="12 13">
    <name type="scientific">Dioszegia hungarica</name>
    <dbReference type="NCBI Taxonomy" id="4972"/>
    <lineage>
        <taxon>Eukaryota</taxon>
        <taxon>Fungi</taxon>
        <taxon>Dikarya</taxon>
        <taxon>Basidiomycota</taxon>
        <taxon>Agaricomycotina</taxon>
        <taxon>Tremellomycetes</taxon>
        <taxon>Tremellales</taxon>
        <taxon>Bulleribasidiaceae</taxon>
        <taxon>Dioszegia</taxon>
    </lineage>
</organism>
<keyword evidence="3 10" id="KW-0328">Glycosyltransferase</keyword>
<dbReference type="Proteomes" id="UP001164286">
    <property type="component" value="Unassembled WGS sequence"/>
</dbReference>
<keyword evidence="13" id="KW-1185">Reference proteome</keyword>
<keyword evidence="6 10" id="KW-0735">Signal-anchor</keyword>
<dbReference type="PANTHER" id="PTHR11214">
    <property type="entry name" value="BETA-1,3-N-ACETYLGLUCOSAMINYLTRANSFERASE"/>
    <property type="match status" value="1"/>
</dbReference>
<comment type="similarity">
    <text evidence="2 10">Belongs to the glycosyltransferase 31 family.</text>
</comment>
<dbReference type="AlphaFoldDB" id="A0AA38HF13"/>
<dbReference type="GO" id="GO:0000139">
    <property type="term" value="C:Golgi membrane"/>
    <property type="evidence" value="ECO:0007669"/>
    <property type="project" value="UniProtKB-SubCell"/>
</dbReference>
<keyword evidence="4" id="KW-0808">Transferase</keyword>
<evidence type="ECO:0000256" key="7">
    <source>
        <dbReference type="ARBA" id="ARBA00022989"/>
    </source>
</evidence>
<proteinExistence type="inferred from homology"/>
<comment type="subcellular location">
    <subcellularLocation>
        <location evidence="1 10">Golgi apparatus membrane</location>
        <topology evidence="1 10">Single-pass type II membrane protein</topology>
    </subcellularLocation>
</comment>
<evidence type="ECO:0000256" key="8">
    <source>
        <dbReference type="ARBA" id="ARBA00023034"/>
    </source>
</evidence>
<dbReference type="EMBL" id="JAKWFO010000001">
    <property type="protein sequence ID" value="KAI9639186.1"/>
    <property type="molecule type" value="Genomic_DNA"/>
</dbReference>
<accession>A0AA38HF13</accession>
<feature type="transmembrane region" description="Helical" evidence="10">
    <location>
        <begin position="32"/>
        <end position="52"/>
    </location>
</feature>
<keyword evidence="5 10" id="KW-0812">Transmembrane</keyword>
<keyword evidence="9 10" id="KW-0472">Membrane</keyword>
<dbReference type="RefSeq" id="XP_052948963.1">
    <property type="nucleotide sequence ID" value="XM_053090613.1"/>
</dbReference>
<comment type="caution">
    <text evidence="12">The sequence shown here is derived from an EMBL/GenBank/DDBJ whole genome shotgun (WGS) entry which is preliminary data.</text>
</comment>
<evidence type="ECO:0000256" key="3">
    <source>
        <dbReference type="ARBA" id="ARBA00022676"/>
    </source>
</evidence>
<dbReference type="Gene3D" id="3.90.550.50">
    <property type="match status" value="1"/>
</dbReference>
<dbReference type="EC" id="2.4.1.-" evidence="10"/>
<dbReference type="GeneID" id="77729818"/>
<dbReference type="PANTHER" id="PTHR11214:SF351">
    <property type="entry name" value="BETA-1,3-GALACTOSYLTRANSFERASE PVG3"/>
    <property type="match status" value="1"/>
</dbReference>
<evidence type="ECO:0000256" key="6">
    <source>
        <dbReference type="ARBA" id="ARBA00022968"/>
    </source>
</evidence>
<feature type="region of interest" description="Disordered" evidence="11">
    <location>
        <begin position="314"/>
        <end position="349"/>
    </location>
</feature>
<sequence>MSRRTSISSPLLPLRKPRRQSASTPSVRSRRLLYCLGGTLLFLLGWFGFNVLEQRVVYVLNQYTPASWHGIWNTADQSRVRWTTKCAPVVPGVHAAKWAGGWDTPVLYKPVGEDVGPALLMLHIFSIPTAASRQRRELIRYHHPLFAIPEEYRHLVDVKFVIGYPREECRGRVNEARCPGVAEEERAIAEEEKHGDLIRLEGLKDGENMDEGKTWEWMRYIGREGGREAQWVFKCDDDTLPILQNLVPFLLTLNPSVPTYLGQGWLDESFYLMLGYMYGMNWGVIKTLATAQVTPEDIQLPLPEDVRTSQLLLSLPPIPHPQHHDPPRQHPHNTQGKHHRPSRNPYVYIPPPSPRTGLVRVDIRGYLANYQGIDAYRGDRAFGWHNLKSDKRYEEAWTVARKALVEKGREVWTPPKSLAFLARE</sequence>
<dbReference type="GO" id="GO:0051072">
    <property type="term" value="P:4,6-pyruvylated galactose residue biosynthetic process"/>
    <property type="evidence" value="ECO:0007669"/>
    <property type="project" value="TreeGrafter"/>
</dbReference>
<feature type="compositionally biased region" description="Basic residues" evidence="11">
    <location>
        <begin position="329"/>
        <end position="342"/>
    </location>
</feature>
<evidence type="ECO:0000256" key="9">
    <source>
        <dbReference type="ARBA" id="ARBA00023136"/>
    </source>
</evidence>
<evidence type="ECO:0000256" key="2">
    <source>
        <dbReference type="ARBA" id="ARBA00008661"/>
    </source>
</evidence>
<evidence type="ECO:0000256" key="10">
    <source>
        <dbReference type="RuleBase" id="RU363063"/>
    </source>
</evidence>
<evidence type="ECO:0000256" key="4">
    <source>
        <dbReference type="ARBA" id="ARBA00022679"/>
    </source>
</evidence>
<evidence type="ECO:0000313" key="12">
    <source>
        <dbReference type="EMBL" id="KAI9639186.1"/>
    </source>
</evidence>
<dbReference type="GO" id="GO:0016758">
    <property type="term" value="F:hexosyltransferase activity"/>
    <property type="evidence" value="ECO:0007669"/>
    <property type="project" value="InterPro"/>
</dbReference>
<evidence type="ECO:0000256" key="1">
    <source>
        <dbReference type="ARBA" id="ARBA00004323"/>
    </source>
</evidence>
<dbReference type="InterPro" id="IPR002659">
    <property type="entry name" value="Glyco_trans_31"/>
</dbReference>
<evidence type="ECO:0000313" key="13">
    <source>
        <dbReference type="Proteomes" id="UP001164286"/>
    </source>
</evidence>
<protein>
    <recommendedName>
        <fullName evidence="10">Hexosyltransferase</fullName>
        <ecNumber evidence="10">2.4.1.-</ecNumber>
    </recommendedName>
</protein>
<keyword evidence="7 10" id="KW-1133">Transmembrane helix</keyword>
<keyword evidence="8 10" id="KW-0333">Golgi apparatus</keyword>
<reference evidence="12" key="1">
    <citation type="journal article" date="2022" name="G3 (Bethesda)">
        <title>High quality genome of the basidiomycete yeast Dioszegia hungarica PDD-24b-2 isolated from cloud water.</title>
        <authorList>
            <person name="Jarrige D."/>
            <person name="Haridas S."/>
            <person name="Bleykasten-Grosshans C."/>
            <person name="Joly M."/>
            <person name="Nadalig T."/>
            <person name="Sancelme M."/>
            <person name="Vuilleumier S."/>
            <person name="Grigoriev I.V."/>
            <person name="Amato P."/>
            <person name="Bringel F."/>
        </authorList>
    </citation>
    <scope>NUCLEOTIDE SEQUENCE</scope>
    <source>
        <strain evidence="12">PDD-24b-2</strain>
    </source>
</reference>
<evidence type="ECO:0000256" key="5">
    <source>
        <dbReference type="ARBA" id="ARBA00022692"/>
    </source>
</evidence>
<gene>
    <name evidence="12" type="ORF">MKK02DRAFT_39476</name>
</gene>